<evidence type="ECO:0000313" key="1">
    <source>
        <dbReference type="EMBL" id="KAK9420377.1"/>
    </source>
</evidence>
<protein>
    <submittedName>
        <fullName evidence="1">Uncharacterized protein</fullName>
    </submittedName>
</protein>
<dbReference type="Proteomes" id="UP001408356">
    <property type="component" value="Unassembled WGS sequence"/>
</dbReference>
<accession>A0ABR2V0H1</accession>
<gene>
    <name evidence="1" type="ORF">SUNI508_06373</name>
</gene>
<organism evidence="1 2">
    <name type="scientific">Seiridium unicorne</name>
    <dbReference type="NCBI Taxonomy" id="138068"/>
    <lineage>
        <taxon>Eukaryota</taxon>
        <taxon>Fungi</taxon>
        <taxon>Dikarya</taxon>
        <taxon>Ascomycota</taxon>
        <taxon>Pezizomycotina</taxon>
        <taxon>Sordariomycetes</taxon>
        <taxon>Xylariomycetidae</taxon>
        <taxon>Amphisphaeriales</taxon>
        <taxon>Sporocadaceae</taxon>
        <taxon>Seiridium</taxon>
    </lineage>
</organism>
<proteinExistence type="predicted"/>
<name>A0ABR2V0H1_9PEZI</name>
<keyword evidence="2" id="KW-1185">Reference proteome</keyword>
<sequence>MAPLAHRHGLHPNSDGPELAAAWKHGSVEAHKLQRPSTTMVAHDSRSVAGNDWPRVWRQSNCPAEGRKHLAQSTLYHPDYYTQPCPYRGPHHHISDKLQNVYMSGHALRIRRHARNLVEVQKFGEFMFPNCSFMI</sequence>
<reference evidence="1 2" key="1">
    <citation type="journal article" date="2024" name="J. Plant Pathol.">
        <title>Sequence and assembly of the genome of Seiridium unicorne, isolate CBS 538.82, causal agent of cypress canker disease.</title>
        <authorList>
            <person name="Scali E."/>
            <person name="Rocca G.D."/>
            <person name="Danti R."/>
            <person name="Garbelotto M."/>
            <person name="Barberini S."/>
            <person name="Baroncelli R."/>
            <person name="Emiliani G."/>
        </authorList>
    </citation>
    <scope>NUCLEOTIDE SEQUENCE [LARGE SCALE GENOMIC DNA]</scope>
    <source>
        <strain evidence="1 2">BM-138-508</strain>
    </source>
</reference>
<comment type="caution">
    <text evidence="1">The sequence shown here is derived from an EMBL/GenBank/DDBJ whole genome shotgun (WGS) entry which is preliminary data.</text>
</comment>
<dbReference type="EMBL" id="JARVKF010000235">
    <property type="protein sequence ID" value="KAK9420377.1"/>
    <property type="molecule type" value="Genomic_DNA"/>
</dbReference>
<evidence type="ECO:0000313" key="2">
    <source>
        <dbReference type="Proteomes" id="UP001408356"/>
    </source>
</evidence>